<keyword evidence="1" id="KW-0805">Transcription regulation</keyword>
<dbReference type="InterPro" id="IPR001647">
    <property type="entry name" value="HTH_TetR"/>
</dbReference>
<sequence>MKEVSRKKKLLDQMLRDEIVDVVLDLIKRDQPVTMDEVAKGCGVAKGTLYNYFENKDDLIAHVHQVVLIPLLESNERVLMGNGKPIARLHDFVDRAYSVHDEVCIYFQFVRRKKSAEDVLLEKIELILHPLANLCREGIESGEFIAIDPYVMAEMLFGTIIGPLTTLSYRTEVDHDLQRMKTDVKALIDRVVILKQQEKL</sequence>
<evidence type="ECO:0000256" key="1">
    <source>
        <dbReference type="ARBA" id="ARBA00023015"/>
    </source>
</evidence>
<name>A0A1H3YCL3_9BACT</name>
<accession>A0A1H3YCL3</accession>
<dbReference type="PANTHER" id="PTHR30055:SF234">
    <property type="entry name" value="HTH-TYPE TRANSCRIPTIONAL REGULATOR BETI"/>
    <property type="match status" value="1"/>
</dbReference>
<evidence type="ECO:0000256" key="3">
    <source>
        <dbReference type="ARBA" id="ARBA00023163"/>
    </source>
</evidence>
<feature type="DNA-binding region" description="H-T-H motif" evidence="4">
    <location>
        <begin position="34"/>
        <end position="53"/>
    </location>
</feature>
<dbReference type="PROSITE" id="PS50977">
    <property type="entry name" value="HTH_TETR_2"/>
    <property type="match status" value="1"/>
</dbReference>
<dbReference type="Pfam" id="PF00440">
    <property type="entry name" value="TetR_N"/>
    <property type="match status" value="1"/>
</dbReference>
<dbReference type="PANTHER" id="PTHR30055">
    <property type="entry name" value="HTH-TYPE TRANSCRIPTIONAL REGULATOR RUTR"/>
    <property type="match status" value="1"/>
</dbReference>
<evidence type="ECO:0000313" key="6">
    <source>
        <dbReference type="EMBL" id="SEA08668.1"/>
    </source>
</evidence>
<reference evidence="6 7" key="1">
    <citation type="submission" date="2016-10" db="EMBL/GenBank/DDBJ databases">
        <authorList>
            <person name="de Groot N.N."/>
        </authorList>
    </citation>
    <scope>NUCLEOTIDE SEQUENCE [LARGE SCALE GENOMIC DNA]</scope>
    <source>
        <strain evidence="6 7">DSM 7343</strain>
    </source>
</reference>
<gene>
    <name evidence="6" type="ORF">SAMN05660420_01161</name>
</gene>
<evidence type="ECO:0000256" key="4">
    <source>
        <dbReference type="PROSITE-ProRule" id="PRU00335"/>
    </source>
</evidence>
<evidence type="ECO:0000313" key="7">
    <source>
        <dbReference type="Proteomes" id="UP000199409"/>
    </source>
</evidence>
<dbReference type="InterPro" id="IPR050109">
    <property type="entry name" value="HTH-type_TetR-like_transc_reg"/>
</dbReference>
<dbReference type="GO" id="GO:0003700">
    <property type="term" value="F:DNA-binding transcription factor activity"/>
    <property type="evidence" value="ECO:0007669"/>
    <property type="project" value="TreeGrafter"/>
</dbReference>
<evidence type="ECO:0000256" key="2">
    <source>
        <dbReference type="ARBA" id="ARBA00023125"/>
    </source>
</evidence>
<organism evidence="6 7">
    <name type="scientific">Desulfuromusa kysingii</name>
    <dbReference type="NCBI Taxonomy" id="37625"/>
    <lineage>
        <taxon>Bacteria</taxon>
        <taxon>Pseudomonadati</taxon>
        <taxon>Thermodesulfobacteriota</taxon>
        <taxon>Desulfuromonadia</taxon>
        <taxon>Desulfuromonadales</taxon>
        <taxon>Geopsychrobacteraceae</taxon>
        <taxon>Desulfuromusa</taxon>
    </lineage>
</organism>
<dbReference type="Gene3D" id="1.10.357.10">
    <property type="entry name" value="Tetracycline Repressor, domain 2"/>
    <property type="match status" value="1"/>
</dbReference>
<dbReference type="SUPFAM" id="SSF48498">
    <property type="entry name" value="Tetracyclin repressor-like, C-terminal domain"/>
    <property type="match status" value="1"/>
</dbReference>
<proteinExistence type="predicted"/>
<dbReference type="EMBL" id="FNQN01000003">
    <property type="protein sequence ID" value="SEA08668.1"/>
    <property type="molecule type" value="Genomic_DNA"/>
</dbReference>
<dbReference type="InterPro" id="IPR009057">
    <property type="entry name" value="Homeodomain-like_sf"/>
</dbReference>
<dbReference type="Proteomes" id="UP000199409">
    <property type="component" value="Unassembled WGS sequence"/>
</dbReference>
<keyword evidence="3" id="KW-0804">Transcription</keyword>
<dbReference type="OrthoDB" id="6430772at2"/>
<keyword evidence="7" id="KW-1185">Reference proteome</keyword>
<dbReference type="Gene3D" id="1.10.10.60">
    <property type="entry name" value="Homeodomain-like"/>
    <property type="match status" value="1"/>
</dbReference>
<dbReference type="InterPro" id="IPR036271">
    <property type="entry name" value="Tet_transcr_reg_TetR-rel_C_sf"/>
</dbReference>
<dbReference type="AlphaFoldDB" id="A0A1H3YCL3"/>
<dbReference type="GO" id="GO:0000976">
    <property type="term" value="F:transcription cis-regulatory region binding"/>
    <property type="evidence" value="ECO:0007669"/>
    <property type="project" value="TreeGrafter"/>
</dbReference>
<dbReference type="STRING" id="37625.SAMN05660420_01161"/>
<evidence type="ECO:0000259" key="5">
    <source>
        <dbReference type="PROSITE" id="PS50977"/>
    </source>
</evidence>
<protein>
    <submittedName>
        <fullName evidence="6">Transcriptional regulator, TetR family</fullName>
    </submittedName>
</protein>
<dbReference type="SUPFAM" id="SSF46689">
    <property type="entry name" value="Homeodomain-like"/>
    <property type="match status" value="1"/>
</dbReference>
<feature type="domain" description="HTH tetR-type" evidence="5">
    <location>
        <begin position="13"/>
        <end position="71"/>
    </location>
</feature>
<dbReference type="RefSeq" id="WP_092345666.1">
    <property type="nucleotide sequence ID" value="NZ_FNQN01000003.1"/>
</dbReference>
<keyword evidence="2 4" id="KW-0238">DNA-binding</keyword>